<reference evidence="2 3" key="1">
    <citation type="submission" date="2015-04" db="EMBL/GenBank/DDBJ databases">
        <title>Complete genome sequence of Schizopora paradoxa KUC8140, a cosmopolitan wood degrader in East Asia.</title>
        <authorList>
            <consortium name="DOE Joint Genome Institute"/>
            <person name="Min B."/>
            <person name="Park H."/>
            <person name="Jang Y."/>
            <person name="Kim J.-J."/>
            <person name="Kim K.H."/>
            <person name="Pangilinan J."/>
            <person name="Lipzen A."/>
            <person name="Riley R."/>
            <person name="Grigoriev I.V."/>
            <person name="Spatafora J.W."/>
            <person name="Choi I.-G."/>
        </authorList>
    </citation>
    <scope>NUCLEOTIDE SEQUENCE [LARGE SCALE GENOMIC DNA]</scope>
    <source>
        <strain evidence="2 3">KUC8140</strain>
    </source>
</reference>
<feature type="compositionally biased region" description="Acidic residues" evidence="1">
    <location>
        <begin position="778"/>
        <end position="791"/>
    </location>
</feature>
<dbReference type="PANTHER" id="PTHR31912">
    <property type="entry name" value="IP13529P"/>
    <property type="match status" value="1"/>
</dbReference>
<evidence type="ECO:0000256" key="1">
    <source>
        <dbReference type="SAM" id="MobiDB-lite"/>
    </source>
</evidence>
<organism evidence="2 3">
    <name type="scientific">Schizopora paradoxa</name>
    <dbReference type="NCBI Taxonomy" id="27342"/>
    <lineage>
        <taxon>Eukaryota</taxon>
        <taxon>Fungi</taxon>
        <taxon>Dikarya</taxon>
        <taxon>Basidiomycota</taxon>
        <taxon>Agaricomycotina</taxon>
        <taxon>Agaricomycetes</taxon>
        <taxon>Hymenochaetales</taxon>
        <taxon>Schizoporaceae</taxon>
        <taxon>Schizopora</taxon>
    </lineage>
</organism>
<dbReference type="STRING" id="27342.A0A0H2RCX7"/>
<proteinExistence type="predicted"/>
<evidence type="ECO:0000313" key="3">
    <source>
        <dbReference type="Proteomes" id="UP000053477"/>
    </source>
</evidence>
<feature type="compositionally biased region" description="Polar residues" evidence="1">
    <location>
        <begin position="800"/>
        <end position="822"/>
    </location>
</feature>
<dbReference type="InParanoid" id="A0A0H2RCX7"/>
<accession>A0A0H2RCX7</accession>
<dbReference type="AlphaFoldDB" id="A0A0H2RCX7"/>
<protein>
    <submittedName>
        <fullName evidence="2">Uncharacterized protein</fullName>
    </submittedName>
</protein>
<name>A0A0H2RCX7_9AGAM</name>
<dbReference type="Proteomes" id="UP000053477">
    <property type="component" value="Unassembled WGS sequence"/>
</dbReference>
<sequence length="852" mass="95885">MFVHPSNGKHFYVKEIAQLEDNSYVIPLRWVIRKGSLCADAYLMKLIDGKLTLSDESVRTPVSISSTQFKDDLQTMKKTGVVPEVSESVKPFAAINPQEFNVHFLSASQHTLATEQYAAVKDMMCATHARPAEAFDCMSKSRCRFRIYQNSEPADNPMQSELCAHIGGQGSKNCRRCMVGGTTQYKESPEGYHSLFSPGDPRTVKYTSDLLKTQLQLSIKGVKKPIGELQTATGVKDKVCEVFIEQFIKASKEMRTRIPRPSEARIEAELKSTLKSNEENILNPLLSMPGFDPHLDTPVELLHTILLGVNKYAWHMSHTPWKNLKDKQSQFVVRLQSIDIKGLNIPPIQAKYIMNYAGSLIGRQFKALIQTASFVLYDLVPPLVFELWKALGALSHVLWYPEIDDMDTYVDDLQILIDNVLDIFAVIEPSRMVTKAKMHILTHAPFDARRFGPLIGECTENYESYNGVFRQCSIFSNHRAPSRDIAKQLGCIEGSKQRFTGGFWKASDGEWVQAGPGLRECFTRDSIVQDGLGWVPERKKYPAGTVQVTGKSQETPVSWSSTASSKAVNKQLFGANTLWYKCSNIETESHELALHASWILAKSPLAESGYVIGRILEILKNSSNGTISVAIDRYELGQNLHAFFDMPTLLRPHGEETILDVPYDHDCRTANCKATGTRHVVQERQLTDNTVSEIEHQEVHAYILNTHCLHNGYLLRRFLPRSLTKPRRYIPETDREAKHTEFANSLHSKMDDRRAQTKTKRAEKRDATTAEHPTASGDLEDNPDSGDEDEGVAVAASGTVLDTQSSQTTRRPNTRAQRQQSKSRTDAENIETNNHDNLGESVANTRRKRKRV</sequence>
<keyword evidence="3" id="KW-1185">Reference proteome</keyword>
<evidence type="ECO:0000313" key="2">
    <source>
        <dbReference type="EMBL" id="KLO09372.1"/>
    </source>
</evidence>
<dbReference type="PANTHER" id="PTHR31912:SF34">
    <property type="entry name" value="NOTOCHORD-RELATED PROTEIN"/>
    <property type="match status" value="1"/>
</dbReference>
<dbReference type="EMBL" id="KQ086058">
    <property type="protein sequence ID" value="KLO09372.1"/>
    <property type="molecule type" value="Genomic_DNA"/>
</dbReference>
<feature type="region of interest" description="Disordered" evidence="1">
    <location>
        <begin position="729"/>
        <end position="852"/>
    </location>
</feature>
<feature type="compositionally biased region" description="Basic and acidic residues" evidence="1">
    <location>
        <begin position="823"/>
        <end position="838"/>
    </location>
</feature>
<gene>
    <name evidence="2" type="ORF">SCHPADRAFT_893177</name>
</gene>
<dbReference type="OrthoDB" id="2506088at2759"/>
<feature type="compositionally biased region" description="Basic and acidic residues" evidence="1">
    <location>
        <begin position="729"/>
        <end position="741"/>
    </location>
</feature>